<dbReference type="AlphaFoldDB" id="A0A0E9UW75"/>
<accession>A0A0E9UW75</accession>
<organism evidence="1">
    <name type="scientific">Anguilla anguilla</name>
    <name type="common">European freshwater eel</name>
    <name type="synonym">Muraena anguilla</name>
    <dbReference type="NCBI Taxonomy" id="7936"/>
    <lineage>
        <taxon>Eukaryota</taxon>
        <taxon>Metazoa</taxon>
        <taxon>Chordata</taxon>
        <taxon>Craniata</taxon>
        <taxon>Vertebrata</taxon>
        <taxon>Euteleostomi</taxon>
        <taxon>Actinopterygii</taxon>
        <taxon>Neopterygii</taxon>
        <taxon>Teleostei</taxon>
        <taxon>Anguilliformes</taxon>
        <taxon>Anguillidae</taxon>
        <taxon>Anguilla</taxon>
    </lineage>
</organism>
<name>A0A0E9UW75_ANGAN</name>
<evidence type="ECO:0000313" key="1">
    <source>
        <dbReference type="EMBL" id="JAH70134.1"/>
    </source>
</evidence>
<dbReference type="EMBL" id="GBXM01038443">
    <property type="protein sequence ID" value="JAH70134.1"/>
    <property type="molecule type" value="Transcribed_RNA"/>
</dbReference>
<reference evidence="1" key="1">
    <citation type="submission" date="2014-11" db="EMBL/GenBank/DDBJ databases">
        <authorList>
            <person name="Amaro Gonzalez C."/>
        </authorList>
    </citation>
    <scope>NUCLEOTIDE SEQUENCE</scope>
</reference>
<sequence>MLKNNTTACMHSTTLKKIMVIYFGRCRPYGFFITSNR</sequence>
<proteinExistence type="predicted"/>
<reference evidence="1" key="2">
    <citation type="journal article" date="2015" name="Fish Shellfish Immunol.">
        <title>Early steps in the European eel (Anguilla anguilla)-Vibrio vulnificus interaction in the gills: Role of the RtxA13 toxin.</title>
        <authorList>
            <person name="Callol A."/>
            <person name="Pajuelo D."/>
            <person name="Ebbesson L."/>
            <person name="Teles M."/>
            <person name="MacKenzie S."/>
            <person name="Amaro C."/>
        </authorList>
    </citation>
    <scope>NUCLEOTIDE SEQUENCE</scope>
</reference>
<protein>
    <submittedName>
        <fullName evidence="1">Uncharacterized protein</fullName>
    </submittedName>
</protein>